<evidence type="ECO:0000256" key="3">
    <source>
        <dbReference type="ARBA" id="ARBA00022801"/>
    </source>
</evidence>
<dbReference type="InterPro" id="IPR036339">
    <property type="entry name" value="PUB-like_dom_sf"/>
</dbReference>
<dbReference type="Proteomes" id="UP001152797">
    <property type="component" value="Unassembled WGS sequence"/>
</dbReference>
<keyword evidence="9" id="KW-1185">Reference proteome</keyword>
<evidence type="ECO:0000256" key="4">
    <source>
        <dbReference type="SAM" id="MobiDB-lite"/>
    </source>
</evidence>
<keyword evidence="3" id="KW-0378">Hydrolase</keyword>
<protein>
    <submittedName>
        <fullName evidence="8">Desumoylating isopeptidase 1 (DeSI-1) (PPPD E peptidase domain-containing protein 2) (Palmitoyl protein thioesterase DESI1) (Polyubiquitinated substrat e transporter) (POST) (S-depalmitoylase DESI1)</fullName>
    </submittedName>
</protein>
<gene>
    <name evidence="6" type="ORF">C1SCF055_LOCUS22552</name>
</gene>
<dbReference type="PROSITE" id="PS51858">
    <property type="entry name" value="PPPDE"/>
    <property type="match status" value="1"/>
</dbReference>
<evidence type="ECO:0000313" key="8">
    <source>
        <dbReference type="EMBL" id="CAL4783356.1"/>
    </source>
</evidence>
<dbReference type="EMBL" id="CAMXCT030002149">
    <property type="protein sequence ID" value="CAL4783356.1"/>
    <property type="molecule type" value="Genomic_DNA"/>
</dbReference>
<evidence type="ECO:0000256" key="1">
    <source>
        <dbReference type="ARBA" id="ARBA00008140"/>
    </source>
</evidence>
<evidence type="ECO:0000256" key="2">
    <source>
        <dbReference type="ARBA" id="ARBA00022670"/>
    </source>
</evidence>
<proteinExistence type="inferred from homology"/>
<dbReference type="GO" id="GO:0070646">
    <property type="term" value="P:protein modification by small protein removal"/>
    <property type="evidence" value="ECO:0007669"/>
    <property type="project" value="TreeGrafter"/>
</dbReference>
<dbReference type="InterPro" id="IPR042266">
    <property type="entry name" value="PPPDE_sf"/>
</dbReference>
<dbReference type="Pfam" id="PF05903">
    <property type="entry name" value="Peptidase_C97"/>
    <property type="match status" value="1"/>
</dbReference>
<reference evidence="7" key="2">
    <citation type="submission" date="2024-04" db="EMBL/GenBank/DDBJ databases">
        <authorList>
            <person name="Chen Y."/>
            <person name="Shah S."/>
            <person name="Dougan E. K."/>
            <person name="Thang M."/>
            <person name="Chan C."/>
        </authorList>
    </citation>
    <scope>NUCLEOTIDE SEQUENCE [LARGE SCALE GENOMIC DNA]</scope>
</reference>
<sequence>MGEAEGVEVQRGPLGGTVSRSEWETEMSCQTGMNHRWFVGGPDAKEWKFKCEAGFMYSDRTPEQASGKKIDIVPHTGIAVFGKEYFFGGGPQTGIPGQSVPVPVAQVLELGQTSKTCEELETYIRNVLSLEHTEQKYDLLKHNCNHYADDVAKFLLDGRGLPSSIVNVAEEALSTPQGQSLKVMIENMERSMRSGGTSMNPFGSAAPPAVPAPLAAPDESSGELKVALAELAKNETEVRRTALQMLLKMTKNVEDNPSETKFRRIKMANPAQISVLSHAVTMVEGQQRWQGSIVVGFEPKAKGLRNGSCKNDIKHLQSYGHIYVSTLFHTYKYDYDYSLQDCTSTFACGHIDTCKRIVHVAHMQMNPLDSY</sequence>
<dbReference type="InterPro" id="IPR008580">
    <property type="entry name" value="PPPDE_dom"/>
</dbReference>
<accession>A0A9P1CPN4</accession>
<dbReference type="GO" id="GO:0008233">
    <property type="term" value="F:peptidase activity"/>
    <property type="evidence" value="ECO:0007669"/>
    <property type="project" value="UniProtKB-KW"/>
</dbReference>
<dbReference type="PANTHER" id="PTHR12378:SF7">
    <property type="entry name" value="DESUMOYLATING ISOPEPTIDASE 1"/>
    <property type="match status" value="1"/>
</dbReference>
<reference evidence="6" key="1">
    <citation type="submission" date="2022-10" db="EMBL/GenBank/DDBJ databases">
        <authorList>
            <person name="Chen Y."/>
            <person name="Dougan E. K."/>
            <person name="Chan C."/>
            <person name="Rhodes N."/>
            <person name="Thang M."/>
        </authorList>
    </citation>
    <scope>NUCLEOTIDE SEQUENCE</scope>
</reference>
<evidence type="ECO:0000313" key="9">
    <source>
        <dbReference type="Proteomes" id="UP001152797"/>
    </source>
</evidence>
<dbReference type="PANTHER" id="PTHR12378">
    <property type="entry name" value="DESUMOYLATING ISOPEPTIDASE"/>
    <property type="match status" value="1"/>
</dbReference>
<dbReference type="Gene3D" id="1.20.58.2190">
    <property type="match status" value="1"/>
</dbReference>
<evidence type="ECO:0000313" key="7">
    <source>
        <dbReference type="EMBL" id="CAL1149419.1"/>
    </source>
</evidence>
<name>A0A9P1CPN4_9DINO</name>
<comment type="similarity">
    <text evidence="1">Belongs to the DeSI family.</text>
</comment>
<dbReference type="AlphaFoldDB" id="A0A9P1CPN4"/>
<dbReference type="EMBL" id="CAMXCT010002149">
    <property type="protein sequence ID" value="CAI3996044.1"/>
    <property type="molecule type" value="Genomic_DNA"/>
</dbReference>
<feature type="domain" description="PPPDE" evidence="5">
    <location>
        <begin position="51"/>
        <end position="186"/>
    </location>
</feature>
<comment type="caution">
    <text evidence="6">The sequence shown here is derived from an EMBL/GenBank/DDBJ whole genome shotgun (WGS) entry which is preliminary data.</text>
</comment>
<dbReference type="SMART" id="SM01179">
    <property type="entry name" value="DUF862"/>
    <property type="match status" value="1"/>
</dbReference>
<dbReference type="EMBL" id="CAMXCT020002149">
    <property type="protein sequence ID" value="CAL1149419.1"/>
    <property type="molecule type" value="Genomic_DNA"/>
</dbReference>
<organism evidence="6">
    <name type="scientific">Cladocopium goreaui</name>
    <dbReference type="NCBI Taxonomy" id="2562237"/>
    <lineage>
        <taxon>Eukaryota</taxon>
        <taxon>Sar</taxon>
        <taxon>Alveolata</taxon>
        <taxon>Dinophyceae</taxon>
        <taxon>Suessiales</taxon>
        <taxon>Symbiodiniaceae</taxon>
        <taxon>Cladocopium</taxon>
    </lineage>
</organism>
<evidence type="ECO:0000313" key="6">
    <source>
        <dbReference type="EMBL" id="CAI3996044.1"/>
    </source>
</evidence>
<keyword evidence="2" id="KW-0645">Protease</keyword>
<dbReference type="Gene3D" id="3.90.1720.30">
    <property type="entry name" value="PPPDE domains"/>
    <property type="match status" value="1"/>
</dbReference>
<dbReference type="CDD" id="cd09212">
    <property type="entry name" value="PUB"/>
    <property type="match status" value="1"/>
</dbReference>
<feature type="region of interest" description="Disordered" evidence="4">
    <location>
        <begin position="1"/>
        <end position="22"/>
    </location>
</feature>
<evidence type="ECO:0000259" key="5">
    <source>
        <dbReference type="PROSITE" id="PS51858"/>
    </source>
</evidence>
<dbReference type="OrthoDB" id="21221at2759"/>
<dbReference type="GO" id="GO:0006508">
    <property type="term" value="P:proteolysis"/>
    <property type="evidence" value="ECO:0007669"/>
    <property type="project" value="UniProtKB-KW"/>
</dbReference>
<dbReference type="SUPFAM" id="SSF143503">
    <property type="entry name" value="PUG domain-like"/>
    <property type="match status" value="1"/>
</dbReference>